<dbReference type="EMBL" id="AGNL01004198">
    <property type="protein sequence ID" value="EJK73809.1"/>
    <property type="molecule type" value="Genomic_DNA"/>
</dbReference>
<accession>K0T9P3</accession>
<sequence>MDFAGSSIVFPGAPHDPVLVRLAELLLGRVEVRHAHGLVRASLALDALPYDPLVRVAPAPHDADGPPVRARVGALEDVPVRVDVGELRPQDEAGLERARPGGLRGVVVRYVVPERHGLKRVLGAKVHHGVAGTGREPVLGGYAEHLKREECVVAVPYGIDREFVGAGIHVAEGGVRGQTLTNT</sequence>
<evidence type="ECO:0000313" key="1">
    <source>
        <dbReference type="EMBL" id="EJK73809.1"/>
    </source>
</evidence>
<reference evidence="1 2" key="1">
    <citation type="journal article" date="2012" name="Genome Biol.">
        <title>Genome and low-iron response of an oceanic diatom adapted to chronic iron limitation.</title>
        <authorList>
            <person name="Lommer M."/>
            <person name="Specht M."/>
            <person name="Roy A.S."/>
            <person name="Kraemer L."/>
            <person name="Andreson R."/>
            <person name="Gutowska M.A."/>
            <person name="Wolf J."/>
            <person name="Bergner S.V."/>
            <person name="Schilhabel M.B."/>
            <person name="Klostermeier U.C."/>
            <person name="Beiko R.G."/>
            <person name="Rosenstiel P."/>
            <person name="Hippler M."/>
            <person name="Laroche J."/>
        </authorList>
    </citation>
    <scope>NUCLEOTIDE SEQUENCE [LARGE SCALE GENOMIC DNA]</scope>
    <source>
        <strain evidence="1 2">CCMP1005</strain>
    </source>
</reference>
<name>K0T9P3_THAOC</name>
<gene>
    <name evidence="1" type="ORF">THAOC_04547</name>
</gene>
<organism evidence="1 2">
    <name type="scientific">Thalassiosira oceanica</name>
    <name type="common">Marine diatom</name>
    <dbReference type="NCBI Taxonomy" id="159749"/>
    <lineage>
        <taxon>Eukaryota</taxon>
        <taxon>Sar</taxon>
        <taxon>Stramenopiles</taxon>
        <taxon>Ochrophyta</taxon>
        <taxon>Bacillariophyta</taxon>
        <taxon>Coscinodiscophyceae</taxon>
        <taxon>Thalassiosirophycidae</taxon>
        <taxon>Thalassiosirales</taxon>
        <taxon>Thalassiosiraceae</taxon>
        <taxon>Thalassiosira</taxon>
    </lineage>
</organism>
<keyword evidence="2" id="KW-1185">Reference proteome</keyword>
<proteinExistence type="predicted"/>
<dbReference type="Proteomes" id="UP000266841">
    <property type="component" value="Unassembled WGS sequence"/>
</dbReference>
<evidence type="ECO:0000313" key="2">
    <source>
        <dbReference type="Proteomes" id="UP000266841"/>
    </source>
</evidence>
<protein>
    <submittedName>
        <fullName evidence="1">Uncharacterized protein</fullName>
    </submittedName>
</protein>
<dbReference type="AlphaFoldDB" id="K0T9P3"/>
<comment type="caution">
    <text evidence="1">The sequence shown here is derived from an EMBL/GenBank/DDBJ whole genome shotgun (WGS) entry which is preliminary data.</text>
</comment>